<evidence type="ECO:0000256" key="1">
    <source>
        <dbReference type="SAM" id="Phobius"/>
    </source>
</evidence>
<comment type="caution">
    <text evidence="2">The sequence shown here is derived from an EMBL/GenBank/DDBJ whole genome shotgun (WGS) entry which is preliminary data.</text>
</comment>
<dbReference type="RefSeq" id="WP_214357215.1">
    <property type="nucleotide sequence ID" value="NZ_JAFEJS010000001.1"/>
</dbReference>
<keyword evidence="1" id="KW-0812">Transmembrane</keyword>
<dbReference type="EMBL" id="JAFEJS010000001">
    <property type="protein sequence ID" value="MBT1171932.1"/>
    <property type="molecule type" value="Genomic_DNA"/>
</dbReference>
<evidence type="ECO:0000313" key="3">
    <source>
        <dbReference type="Proteomes" id="UP000773064"/>
    </source>
</evidence>
<name>A0ABS5UM58_9BIFI</name>
<sequence>MKKPSQEKDPTGTNPVIEDCAKSPAGFRRLPLKWWELLTYVLILVLACVCSAIQSAQWVVVPLVVAVLLVRVTRIRLDRRKATMNQEMDSATDPVGEDLAQSPASRFADWLKWGAVFLGAGVGAFLGVVAYVRHWIS</sequence>
<evidence type="ECO:0000313" key="2">
    <source>
        <dbReference type="EMBL" id="MBT1171932.1"/>
    </source>
</evidence>
<keyword evidence="3" id="KW-1185">Reference proteome</keyword>
<feature type="transmembrane region" description="Helical" evidence="1">
    <location>
        <begin position="37"/>
        <end position="70"/>
    </location>
</feature>
<gene>
    <name evidence="2" type="ORF">JS528_00875</name>
</gene>
<dbReference type="Proteomes" id="UP000773064">
    <property type="component" value="Unassembled WGS sequence"/>
</dbReference>
<keyword evidence="1" id="KW-0472">Membrane</keyword>
<keyword evidence="1" id="KW-1133">Transmembrane helix</keyword>
<accession>A0ABS5UM58</accession>
<organism evidence="2 3">
    <name type="scientific">Bifidobacterium santillanense</name>
    <dbReference type="NCBI Taxonomy" id="2809028"/>
    <lineage>
        <taxon>Bacteria</taxon>
        <taxon>Bacillati</taxon>
        <taxon>Actinomycetota</taxon>
        <taxon>Actinomycetes</taxon>
        <taxon>Bifidobacteriales</taxon>
        <taxon>Bifidobacteriaceae</taxon>
        <taxon>Bifidobacterium</taxon>
    </lineage>
</organism>
<protein>
    <submittedName>
        <fullName evidence="2">Uncharacterized protein</fullName>
    </submittedName>
</protein>
<reference evidence="2 3" key="1">
    <citation type="journal article" date="2021" name="Environ. Microbiol.">
        <title>Genetic insights into the dark matter of the mammalian gut microbiota through targeted genome reconstruction.</title>
        <authorList>
            <person name="Lugli G.A."/>
            <person name="Alessandri G."/>
            <person name="Milani C."/>
            <person name="Viappiani A."/>
            <person name="Fontana F."/>
            <person name="Tarracchini C."/>
            <person name="Mancabelli L."/>
            <person name="Argentini C."/>
            <person name="Ruiz L."/>
            <person name="Margolles A."/>
            <person name="van Sinderen D."/>
            <person name="Turroni F."/>
            <person name="Ventura M."/>
        </authorList>
    </citation>
    <scope>NUCLEOTIDE SEQUENCE [LARGE SCALE GENOMIC DNA]</scope>
    <source>
        <strain evidence="2 3">MA2</strain>
    </source>
</reference>
<feature type="transmembrane region" description="Helical" evidence="1">
    <location>
        <begin position="110"/>
        <end position="132"/>
    </location>
</feature>
<proteinExistence type="predicted"/>